<dbReference type="RefSeq" id="WP_377359219.1">
    <property type="nucleotide sequence ID" value="NZ_JBHTCM010000010.1"/>
</dbReference>
<proteinExistence type="inferred from homology"/>
<dbReference type="PANTHER" id="PTHR23025:SF3">
    <property type="entry name" value="HORMONE-SENSITIVE LIPASE"/>
    <property type="match status" value="1"/>
</dbReference>
<dbReference type="EMBL" id="JBHTCM010000010">
    <property type="protein sequence ID" value="MFC7333864.1"/>
    <property type="molecule type" value="Genomic_DNA"/>
</dbReference>
<gene>
    <name evidence="4" type="ORF">ACFQPS_11885</name>
</gene>
<dbReference type="Pfam" id="PF07859">
    <property type="entry name" value="Abhydrolase_3"/>
    <property type="match status" value="1"/>
</dbReference>
<dbReference type="InterPro" id="IPR029058">
    <property type="entry name" value="AB_hydrolase_fold"/>
</dbReference>
<dbReference type="Gene3D" id="3.40.50.1820">
    <property type="entry name" value="alpha/beta hydrolase"/>
    <property type="match status" value="1"/>
</dbReference>
<dbReference type="InterPro" id="IPR002168">
    <property type="entry name" value="Lipase_GDXG_HIS_AS"/>
</dbReference>
<evidence type="ECO:0000256" key="1">
    <source>
        <dbReference type="ARBA" id="ARBA00010515"/>
    </source>
</evidence>
<dbReference type="GO" id="GO:0016787">
    <property type="term" value="F:hydrolase activity"/>
    <property type="evidence" value="ECO:0007669"/>
    <property type="project" value="UniProtKB-KW"/>
</dbReference>
<comment type="caution">
    <text evidence="4">The sequence shown here is derived from an EMBL/GenBank/DDBJ whole genome shotgun (WGS) entry which is preliminary data.</text>
</comment>
<dbReference type="InterPro" id="IPR013094">
    <property type="entry name" value="AB_hydrolase_3"/>
</dbReference>
<name>A0ABW2KWM1_9PROT</name>
<evidence type="ECO:0000256" key="2">
    <source>
        <dbReference type="ARBA" id="ARBA00022801"/>
    </source>
</evidence>
<comment type="similarity">
    <text evidence="1">Belongs to the 'GDXG' lipolytic enzyme family.</text>
</comment>
<accession>A0ABW2KWM1</accession>
<evidence type="ECO:0000313" key="5">
    <source>
        <dbReference type="Proteomes" id="UP001596456"/>
    </source>
</evidence>
<dbReference type="SUPFAM" id="SSF53474">
    <property type="entry name" value="alpha/beta-Hydrolases"/>
    <property type="match status" value="1"/>
</dbReference>
<protein>
    <submittedName>
        <fullName evidence="4">Alpha/beta hydrolase</fullName>
    </submittedName>
</protein>
<dbReference type="Proteomes" id="UP001596456">
    <property type="component" value="Unassembled WGS sequence"/>
</dbReference>
<feature type="domain" description="Alpha/beta hydrolase fold-3" evidence="3">
    <location>
        <begin position="119"/>
        <end position="323"/>
    </location>
</feature>
<reference evidence="5" key="1">
    <citation type="journal article" date="2019" name="Int. J. Syst. Evol. Microbiol.">
        <title>The Global Catalogue of Microorganisms (GCM) 10K type strain sequencing project: providing services to taxonomists for standard genome sequencing and annotation.</title>
        <authorList>
            <consortium name="The Broad Institute Genomics Platform"/>
            <consortium name="The Broad Institute Genome Sequencing Center for Infectious Disease"/>
            <person name="Wu L."/>
            <person name="Ma J."/>
        </authorList>
    </citation>
    <scope>NUCLEOTIDE SEQUENCE [LARGE SCALE GENOMIC DNA]</scope>
    <source>
        <strain evidence="5">CGMCC 1.16275</strain>
    </source>
</reference>
<organism evidence="4 5">
    <name type="scientific">Rhodocista pekingensis</name>
    <dbReference type="NCBI Taxonomy" id="201185"/>
    <lineage>
        <taxon>Bacteria</taxon>
        <taxon>Pseudomonadati</taxon>
        <taxon>Pseudomonadota</taxon>
        <taxon>Alphaproteobacteria</taxon>
        <taxon>Rhodospirillales</taxon>
        <taxon>Azospirillaceae</taxon>
        <taxon>Rhodocista</taxon>
    </lineage>
</organism>
<keyword evidence="5" id="KW-1185">Reference proteome</keyword>
<evidence type="ECO:0000259" key="3">
    <source>
        <dbReference type="Pfam" id="PF07859"/>
    </source>
</evidence>
<sequence>MKAQMEKLVTKGMLMLPSAMRDTLLKVQPVEIAGNRLDEDMAALLVLLEKSGRPALDEIGRQSGVEAARRAFRDAVRPASEVEPPRTVVTSDLTLTGAAGPLRARLYTPDRAPLPGPLLVYFHGGGYVVGDLESHDPYLRYVAAKSVTRVLSVEYRLAPEHPYPAAAEDAVAAYADAAARAEMLGADPARLAIGGDSAGGTLALVAALAGATGPRPPAALWLINPAADKVEGYPSATLYGGGFLLTQSLMDWFMDQYFPDKARMVEPMASPMRSDELGRLPRTFVTAGRFDPLSDQVPALAEKLKAAGVPVEARMEPGLVHNFNQLIAFIPAARRATDSACEWLRFALG</sequence>
<keyword evidence="2 4" id="KW-0378">Hydrolase</keyword>
<dbReference type="PROSITE" id="PS01173">
    <property type="entry name" value="LIPASE_GDXG_HIS"/>
    <property type="match status" value="1"/>
</dbReference>
<dbReference type="PANTHER" id="PTHR23025">
    <property type="entry name" value="TRIACYLGLYCEROL LIPASE"/>
    <property type="match status" value="1"/>
</dbReference>
<evidence type="ECO:0000313" key="4">
    <source>
        <dbReference type="EMBL" id="MFC7333864.1"/>
    </source>
</evidence>